<keyword evidence="5 7" id="KW-1133">Transmembrane helix</keyword>
<keyword evidence="4 7" id="KW-0812">Transmembrane</keyword>
<feature type="transmembrane region" description="Helical" evidence="7">
    <location>
        <begin position="12"/>
        <end position="34"/>
    </location>
</feature>
<dbReference type="EMBL" id="JABAGD010000027">
    <property type="protein sequence ID" value="NMF06044.1"/>
    <property type="molecule type" value="Genomic_DNA"/>
</dbReference>
<keyword evidence="2 7" id="KW-0813">Transport</keyword>
<dbReference type="Proteomes" id="UP000822184">
    <property type="component" value="Unassembled WGS sequence"/>
</dbReference>
<dbReference type="Proteomes" id="UP000190973">
    <property type="component" value="Unassembled WGS sequence"/>
</dbReference>
<evidence type="ECO:0000313" key="13">
    <source>
        <dbReference type="EMBL" id="NSB16954.1"/>
    </source>
</evidence>
<dbReference type="InterPro" id="IPR035906">
    <property type="entry name" value="MetI-like_sf"/>
</dbReference>
<dbReference type="AlphaFoldDB" id="A0A0B5Q5F8"/>
<comment type="similarity">
    <text evidence="7">Belongs to the binding-protein-dependent transport system permease family.</text>
</comment>
<name>A0A0B5Q5F8_CLOBE</name>
<feature type="transmembrane region" description="Helical" evidence="7">
    <location>
        <begin position="241"/>
        <end position="260"/>
    </location>
</feature>
<dbReference type="CDD" id="cd06261">
    <property type="entry name" value="TM_PBP2"/>
    <property type="match status" value="1"/>
</dbReference>
<reference evidence="11" key="7">
    <citation type="submission" date="2020-05" db="EMBL/GenBank/DDBJ databases">
        <authorList>
            <person name="Brown S."/>
            <person name="Huntemann M."/>
            <person name="Clum A."/>
            <person name="Spunde A."/>
            <person name="Palaniappan K."/>
            <person name="Ritter S."/>
            <person name="Mikhailova N."/>
            <person name="Chen I.-M."/>
            <person name="Stamatis D."/>
            <person name="Reddy T."/>
            <person name="O'Malley R."/>
            <person name="Daum C."/>
            <person name="Shapiro N."/>
            <person name="Ivanova N."/>
            <person name="Kyrpides N."/>
            <person name="Woyke T."/>
        </authorList>
    </citation>
    <scope>NUCLEOTIDE SEQUENCE</scope>
    <source>
        <strain evidence="11">DJ080</strain>
    </source>
</reference>
<evidence type="ECO:0000313" key="19">
    <source>
        <dbReference type="Proteomes" id="UP000587880"/>
    </source>
</evidence>
<sequence length="274" mass="31144">MRRNKTNWIVTTLMIAGALVAIIFPLYLTILIAVKSPQDMVPSALSFPKSLRFENFTEAIEMTNFFDALKNSLTITISVLILTILSNSLVSYAIARNRKKKFFNALYYYFLSAMFVPFPIIMLPLVKQVNMLNMDNIIGIICLYVVFGLPFNIFLYSGYIKSIPVSLEEAATIDGASTFQVFWRIIFPLLKPINATVAITTCLWTWNDFMLPLIILGKPEMATLPLVQYVFQSQFTTNYNLAFASYLLALLPMFIVYIFAQKWIRNGIVTGAVK</sequence>
<dbReference type="EMBL" id="LZZI01000110">
    <property type="protein sequence ID" value="OOM57742.1"/>
    <property type="molecule type" value="Genomic_DNA"/>
</dbReference>
<feature type="transmembrane region" description="Helical" evidence="7">
    <location>
        <begin position="106"/>
        <end position="125"/>
    </location>
</feature>
<dbReference type="KEGG" id="cbei:LF65_00807"/>
<proteinExistence type="inferred from homology"/>
<dbReference type="EMBL" id="CP010086">
    <property type="protein sequence ID" value="AJG97434.1"/>
    <property type="molecule type" value="Genomic_DNA"/>
</dbReference>
<reference evidence="11" key="8">
    <citation type="journal article" date="2022" name="Nat. Biotechnol.">
        <title>Carbon-negative production of acetone and isopropanol by gas fermentation at industrial pilot scale.</title>
        <authorList>
            <person name="Liew F.E."/>
            <person name="Nogle R."/>
            <person name="Abdalla T."/>
            <person name="Rasor B.J."/>
            <person name="Canter C."/>
            <person name="Jensen R.O."/>
            <person name="Wang L."/>
            <person name="Strutz J."/>
            <person name="Chirania P."/>
            <person name="De Tissera S."/>
            <person name="Mueller A.P."/>
            <person name="Ruan Z."/>
            <person name="Gao A."/>
            <person name="Tran L."/>
            <person name="Engle N.L."/>
            <person name="Bromley J.C."/>
            <person name="Daniell J."/>
            <person name="Conrado R."/>
            <person name="Tschaplinski T.J."/>
            <person name="Giannone R.J."/>
            <person name="Hettich R.L."/>
            <person name="Karim A.S."/>
            <person name="Simpson S.D."/>
            <person name="Brown S.D."/>
            <person name="Leang C."/>
            <person name="Jewett M.C."/>
            <person name="Kopke M."/>
        </authorList>
    </citation>
    <scope>NUCLEOTIDE SEQUENCE</scope>
    <source>
        <strain evidence="11">DJ080</strain>
    </source>
</reference>
<evidence type="ECO:0000256" key="3">
    <source>
        <dbReference type="ARBA" id="ARBA00022475"/>
    </source>
</evidence>
<dbReference type="GO" id="GO:0005886">
    <property type="term" value="C:plasma membrane"/>
    <property type="evidence" value="ECO:0007669"/>
    <property type="project" value="UniProtKB-SubCell"/>
</dbReference>
<reference evidence="10 19" key="5">
    <citation type="submission" date="2020-04" db="EMBL/GenBank/DDBJ databases">
        <authorList>
            <person name="Hitch T.C.A."/>
            <person name="Wylensek D."/>
            <person name="Clavel T."/>
        </authorList>
    </citation>
    <scope>NUCLEOTIDE SEQUENCE [LARGE SCALE GENOMIC DNA]</scope>
    <source>
        <strain evidence="10 19">WB01_NA02</strain>
    </source>
</reference>
<organism evidence="9 16">
    <name type="scientific">Clostridium beijerinckii</name>
    <name type="common">Clostridium MP</name>
    <dbReference type="NCBI Taxonomy" id="1520"/>
    <lineage>
        <taxon>Bacteria</taxon>
        <taxon>Bacillati</taxon>
        <taxon>Bacillota</taxon>
        <taxon>Clostridia</taxon>
        <taxon>Eubacteriales</taxon>
        <taxon>Clostridiaceae</taxon>
        <taxon>Clostridium</taxon>
    </lineage>
</organism>
<dbReference type="EMBL" id="JABSXK010000001">
    <property type="protein sequence ID" value="NRV08311.1"/>
    <property type="molecule type" value="Genomic_DNA"/>
</dbReference>
<evidence type="ECO:0000313" key="15">
    <source>
        <dbReference type="EMBL" id="OOP73070.1"/>
    </source>
</evidence>
<dbReference type="Proteomes" id="UP000031866">
    <property type="component" value="Chromosome"/>
</dbReference>
<dbReference type="Gene3D" id="1.10.3720.10">
    <property type="entry name" value="MetI-like"/>
    <property type="match status" value="1"/>
</dbReference>
<dbReference type="EMBL" id="JABTDW010000001">
    <property type="protein sequence ID" value="NSB16954.1"/>
    <property type="molecule type" value="Genomic_DNA"/>
</dbReference>
<dbReference type="Pfam" id="PF00528">
    <property type="entry name" value="BPD_transp_1"/>
    <property type="match status" value="1"/>
</dbReference>
<evidence type="ECO:0000313" key="17">
    <source>
        <dbReference type="Proteomes" id="UP000190959"/>
    </source>
</evidence>
<feature type="transmembrane region" description="Helical" evidence="7">
    <location>
        <begin position="181"/>
        <end position="206"/>
    </location>
</feature>
<evidence type="ECO:0000256" key="2">
    <source>
        <dbReference type="ARBA" id="ARBA00022448"/>
    </source>
</evidence>
<reference evidence="15 17" key="4">
    <citation type="submission" date="2017-02" db="EMBL/GenBank/DDBJ databases">
        <title>Genome sequence of Clostridium beijerinckii Br21.</title>
        <authorList>
            <person name="Fonseca B.C."/>
            <person name="Guazzaroni M.E."/>
            <person name="Riano-Pachon D.M."/>
            <person name="Reginatto V."/>
        </authorList>
    </citation>
    <scope>NUCLEOTIDE SEQUENCE [LARGE SCALE GENOMIC DNA]</scope>
    <source>
        <strain evidence="15 17">Br21</strain>
    </source>
</reference>
<dbReference type="Proteomes" id="UP000821656">
    <property type="component" value="Unassembled WGS sequence"/>
</dbReference>
<reference evidence="9" key="2">
    <citation type="submission" date="2016-02" db="EMBL/GenBank/DDBJ databases">
        <title>Genome sequence of Clostridium beijerinckii strain 59B.</title>
        <authorList>
            <person name="Little G.T."/>
            <person name="Minton N.P."/>
        </authorList>
    </citation>
    <scope>NUCLEOTIDE SEQUENCE</scope>
    <source>
        <strain evidence="9">NCIMB 14988</strain>
    </source>
</reference>
<feature type="transmembrane region" description="Helical" evidence="7">
    <location>
        <begin position="137"/>
        <end position="160"/>
    </location>
</feature>
<evidence type="ECO:0000256" key="5">
    <source>
        <dbReference type="ARBA" id="ARBA00022989"/>
    </source>
</evidence>
<dbReference type="OrthoDB" id="9772609at2"/>
<feature type="domain" description="ABC transmembrane type-1" evidence="8">
    <location>
        <begin position="69"/>
        <end position="260"/>
    </location>
</feature>
<evidence type="ECO:0000313" key="9">
    <source>
        <dbReference type="EMBL" id="AJG97434.1"/>
    </source>
</evidence>
<reference evidence="12" key="6">
    <citation type="submission" date="2020-05" db="EMBL/GenBank/DDBJ databases">
        <title>Genomic insights into acetone-butanol-ethanol (ABE) fermentation by sequencing solventogenic clostridia strains.</title>
        <authorList>
            <person name="Brown S."/>
        </authorList>
    </citation>
    <scope>NUCLEOTIDE SEQUENCE</scope>
    <source>
        <strain evidence="13">DJ123</strain>
        <strain evidence="12">DJ126</strain>
    </source>
</reference>
<evidence type="ECO:0000259" key="8">
    <source>
        <dbReference type="PROSITE" id="PS50928"/>
    </source>
</evidence>
<dbReference type="RefSeq" id="WP_023976566.1">
    <property type="nucleotide sequence ID" value="NZ_CP010086.2"/>
</dbReference>
<evidence type="ECO:0000313" key="12">
    <source>
        <dbReference type="EMBL" id="NRV08311.1"/>
    </source>
</evidence>
<feature type="transmembrane region" description="Helical" evidence="7">
    <location>
        <begin position="72"/>
        <end position="94"/>
    </location>
</feature>
<dbReference type="Proteomes" id="UP000190959">
    <property type="component" value="Unassembled WGS sequence"/>
</dbReference>
<accession>A0A0B5Q5F8</accession>
<evidence type="ECO:0000256" key="7">
    <source>
        <dbReference type="RuleBase" id="RU363032"/>
    </source>
</evidence>
<evidence type="ECO:0000256" key="4">
    <source>
        <dbReference type="ARBA" id="ARBA00022692"/>
    </source>
</evidence>
<dbReference type="InterPro" id="IPR000515">
    <property type="entry name" value="MetI-like"/>
</dbReference>
<evidence type="ECO:0000313" key="14">
    <source>
        <dbReference type="EMBL" id="OOM57742.1"/>
    </source>
</evidence>
<evidence type="ECO:0000313" key="18">
    <source>
        <dbReference type="Proteomes" id="UP000190973"/>
    </source>
</evidence>
<dbReference type="PANTHER" id="PTHR43744">
    <property type="entry name" value="ABC TRANSPORTER PERMEASE PROTEIN MG189-RELATED-RELATED"/>
    <property type="match status" value="1"/>
</dbReference>
<dbReference type="SUPFAM" id="SSF161098">
    <property type="entry name" value="MetI-like"/>
    <property type="match status" value="1"/>
</dbReference>
<dbReference type="PANTHER" id="PTHR43744:SF12">
    <property type="entry name" value="ABC TRANSPORTER PERMEASE PROTEIN MG189-RELATED"/>
    <property type="match status" value="1"/>
</dbReference>
<keyword evidence="6 7" id="KW-0472">Membrane</keyword>
<evidence type="ECO:0000256" key="1">
    <source>
        <dbReference type="ARBA" id="ARBA00004651"/>
    </source>
</evidence>
<dbReference type="PROSITE" id="PS50928">
    <property type="entry name" value="ABC_TM1"/>
    <property type="match status" value="1"/>
</dbReference>
<dbReference type="GO" id="GO:0055085">
    <property type="term" value="P:transmembrane transport"/>
    <property type="evidence" value="ECO:0007669"/>
    <property type="project" value="InterPro"/>
</dbReference>
<evidence type="ECO:0000256" key="6">
    <source>
        <dbReference type="ARBA" id="ARBA00023136"/>
    </source>
</evidence>
<dbReference type="EMBL" id="MWMH01000004">
    <property type="protein sequence ID" value="OOP73070.1"/>
    <property type="molecule type" value="Genomic_DNA"/>
</dbReference>
<dbReference type="STRING" id="1520.LF65_00807"/>
<protein>
    <submittedName>
        <fullName evidence="9 10">ABC transporter permease</fullName>
    </submittedName>
    <submittedName>
        <fullName evidence="14">L-arabinose transport system permease protein AraQ</fullName>
    </submittedName>
    <submittedName>
        <fullName evidence="11">Raffinose/stachyose/melibiose transport system permease protein</fullName>
    </submittedName>
</protein>
<dbReference type="Proteomes" id="UP001193748">
    <property type="component" value="Unassembled WGS sequence"/>
</dbReference>
<dbReference type="EMBL" id="JABSWW010000001">
    <property type="protein sequence ID" value="NRT89635.1"/>
    <property type="molecule type" value="Genomic_DNA"/>
</dbReference>
<evidence type="ECO:0000313" key="10">
    <source>
        <dbReference type="EMBL" id="NMF06044.1"/>
    </source>
</evidence>
<reference evidence="16" key="1">
    <citation type="submission" date="2014-12" db="EMBL/GenBank/DDBJ databases">
        <title>Genome sequence of Clostridium beijerinckii strain 59B.</title>
        <authorList>
            <person name="Little G.T."/>
            <person name="Minton N.P."/>
        </authorList>
    </citation>
    <scope>NUCLEOTIDE SEQUENCE [LARGE SCALE GENOMIC DNA]</scope>
    <source>
        <strain evidence="16">59B</strain>
    </source>
</reference>
<reference evidence="14 18" key="3">
    <citation type="submission" date="2016-05" db="EMBL/GenBank/DDBJ databases">
        <title>Microbial solvent formation.</title>
        <authorList>
            <person name="Poehlein A."/>
            <person name="Montoya Solano J.D."/>
            <person name="Flitsch S."/>
            <person name="Krabben P."/>
            <person name="Duerre P."/>
            <person name="Daniel R."/>
        </authorList>
    </citation>
    <scope>NUCLEOTIDE SEQUENCE [LARGE SCALE GENOMIC DNA]</scope>
    <source>
        <strain evidence="14 18">DSM 53</strain>
    </source>
</reference>
<dbReference type="Proteomes" id="UP000587880">
    <property type="component" value="Unassembled WGS sequence"/>
</dbReference>
<keyword evidence="3" id="KW-1003">Cell membrane</keyword>
<evidence type="ECO:0000313" key="16">
    <source>
        <dbReference type="Proteomes" id="UP000031866"/>
    </source>
</evidence>
<gene>
    <name evidence="14" type="primary">araQ_11</name>
    <name evidence="11" type="ORF">B0H41_003314</name>
    <name evidence="13" type="ORF">BCD95_005213</name>
    <name evidence="15" type="ORF">CBEIBR21_14840</name>
    <name evidence="14" type="ORF">CLBCK_41530</name>
    <name evidence="12" type="ORF">DFH45_001274</name>
    <name evidence="10" type="ORF">HF849_15050</name>
    <name evidence="9" type="ORF">LF65_00807</name>
</gene>
<comment type="subcellular location">
    <subcellularLocation>
        <location evidence="1 7">Cell membrane</location>
        <topology evidence="1 7">Multi-pass membrane protein</topology>
    </subcellularLocation>
</comment>
<evidence type="ECO:0000313" key="11">
    <source>
        <dbReference type="EMBL" id="NRT89635.1"/>
    </source>
</evidence>